<accession>A0A3E0GZT7</accession>
<dbReference type="SUPFAM" id="SSF55781">
    <property type="entry name" value="GAF domain-like"/>
    <property type="match status" value="1"/>
</dbReference>
<evidence type="ECO:0000256" key="2">
    <source>
        <dbReference type="ARBA" id="ARBA00023163"/>
    </source>
</evidence>
<evidence type="ECO:0000313" key="4">
    <source>
        <dbReference type="EMBL" id="REH34893.1"/>
    </source>
</evidence>
<dbReference type="OrthoDB" id="7466251at2"/>
<dbReference type="EMBL" id="QUNO01000019">
    <property type="protein sequence ID" value="REH34893.1"/>
    <property type="molecule type" value="Genomic_DNA"/>
</dbReference>
<dbReference type="InterPro" id="IPR005561">
    <property type="entry name" value="ANTAR"/>
</dbReference>
<evidence type="ECO:0000313" key="5">
    <source>
        <dbReference type="Proteomes" id="UP000256269"/>
    </source>
</evidence>
<comment type="caution">
    <text evidence="4">The sequence shown here is derived from an EMBL/GenBank/DDBJ whole genome shotgun (WGS) entry which is preliminary data.</text>
</comment>
<keyword evidence="1" id="KW-0805">Transcription regulation</keyword>
<evidence type="ECO:0000259" key="3">
    <source>
        <dbReference type="SMART" id="SM01012"/>
    </source>
</evidence>
<keyword evidence="5" id="KW-1185">Reference proteome</keyword>
<keyword evidence="2" id="KW-0804">Transcription</keyword>
<dbReference type="Pfam" id="PF03861">
    <property type="entry name" value="ANTAR"/>
    <property type="match status" value="1"/>
</dbReference>
<dbReference type="Gene3D" id="3.30.450.40">
    <property type="match status" value="1"/>
</dbReference>
<dbReference type="GO" id="GO:0003723">
    <property type="term" value="F:RNA binding"/>
    <property type="evidence" value="ECO:0007669"/>
    <property type="project" value="InterPro"/>
</dbReference>
<feature type="domain" description="ANTAR" evidence="3">
    <location>
        <begin position="178"/>
        <end position="230"/>
    </location>
</feature>
<dbReference type="RefSeq" id="WP_116180281.1">
    <property type="nucleotide sequence ID" value="NZ_CP144375.1"/>
</dbReference>
<dbReference type="Proteomes" id="UP000256269">
    <property type="component" value="Unassembled WGS sequence"/>
</dbReference>
<proteinExistence type="predicted"/>
<name>A0A3E0GZT7_9PSEU</name>
<gene>
    <name evidence="4" type="ORF">BCF44_119169</name>
</gene>
<evidence type="ECO:0000256" key="1">
    <source>
        <dbReference type="ARBA" id="ARBA00023015"/>
    </source>
</evidence>
<reference evidence="4 5" key="1">
    <citation type="submission" date="2018-08" db="EMBL/GenBank/DDBJ databases">
        <title>Genomic Encyclopedia of Archaeal and Bacterial Type Strains, Phase II (KMG-II): from individual species to whole genera.</title>
        <authorList>
            <person name="Goeker M."/>
        </authorList>
    </citation>
    <scope>NUCLEOTIDE SEQUENCE [LARGE SCALE GENOMIC DNA]</scope>
    <source>
        <strain evidence="4 5">DSM 45791</strain>
    </source>
</reference>
<dbReference type="InterPro" id="IPR036388">
    <property type="entry name" value="WH-like_DNA-bd_sf"/>
</dbReference>
<dbReference type="InterPro" id="IPR029016">
    <property type="entry name" value="GAF-like_dom_sf"/>
</dbReference>
<protein>
    <submittedName>
        <fullName evidence="4">ANTAR domain-containing protein</fullName>
    </submittedName>
</protein>
<dbReference type="AlphaFoldDB" id="A0A3E0GZT7"/>
<sequence length="253" mass="26960">MVIEQDPESIYQEACARADAEGVPVSVRHVASVCHDQLAARGVGVYILGDLGMVEPACATTEIVEQMVELQITLGEGPAVTAMADGEPVLAADLSHRRHLARWPVFGPAAAAVSLSAIFAFPLLMGQITVGALEVYRTGVLPLSGDELEVALAFAEVMTSQLIDQVAEVGAPDMETFAVEGLHGRWQTVHQATGMVSVQLRCTLTEALLRLRGQAYATGRRLSDVAEDVIGGLLRLRRDDSPGIPEEGDDAYE</sequence>
<dbReference type="SMART" id="SM01012">
    <property type="entry name" value="ANTAR"/>
    <property type="match status" value="1"/>
</dbReference>
<organism evidence="4 5">
    <name type="scientific">Kutzneria buriramensis</name>
    <dbReference type="NCBI Taxonomy" id="1045776"/>
    <lineage>
        <taxon>Bacteria</taxon>
        <taxon>Bacillati</taxon>
        <taxon>Actinomycetota</taxon>
        <taxon>Actinomycetes</taxon>
        <taxon>Pseudonocardiales</taxon>
        <taxon>Pseudonocardiaceae</taxon>
        <taxon>Kutzneria</taxon>
    </lineage>
</organism>
<dbReference type="Gene3D" id="1.10.10.10">
    <property type="entry name" value="Winged helix-like DNA-binding domain superfamily/Winged helix DNA-binding domain"/>
    <property type="match status" value="1"/>
</dbReference>